<dbReference type="AlphaFoldDB" id="K0TPD4"/>
<sequence>MQSYHHHPVGCLGLQSLCLFGPSPAECAEVRRMMLIGIWPHNQEEVLGFFQCIFWHHYPYFPHIPAIGLQLSSNLCERERYVTSGRYLCQSKMSLLGQTLPTRSKRLQ</sequence>
<name>K0TPD4_THAOC</name>
<organism evidence="1 2">
    <name type="scientific">Thalassiosira oceanica</name>
    <name type="common">Marine diatom</name>
    <dbReference type="NCBI Taxonomy" id="159749"/>
    <lineage>
        <taxon>Eukaryota</taxon>
        <taxon>Sar</taxon>
        <taxon>Stramenopiles</taxon>
        <taxon>Ochrophyta</taxon>
        <taxon>Bacillariophyta</taxon>
        <taxon>Coscinodiscophyceae</taxon>
        <taxon>Thalassiosirophycidae</taxon>
        <taxon>Thalassiosirales</taxon>
        <taxon>Thalassiosiraceae</taxon>
        <taxon>Thalassiosira</taxon>
    </lineage>
</organism>
<gene>
    <name evidence="1" type="ORF">THAOC_00303</name>
</gene>
<proteinExistence type="predicted"/>
<comment type="caution">
    <text evidence="1">The sequence shown here is derived from an EMBL/GenBank/DDBJ whole genome shotgun (WGS) entry which is preliminary data.</text>
</comment>
<keyword evidence="2" id="KW-1185">Reference proteome</keyword>
<dbReference type="Proteomes" id="UP000266841">
    <property type="component" value="Unassembled WGS sequence"/>
</dbReference>
<reference evidence="1 2" key="1">
    <citation type="journal article" date="2012" name="Genome Biol.">
        <title>Genome and low-iron response of an oceanic diatom adapted to chronic iron limitation.</title>
        <authorList>
            <person name="Lommer M."/>
            <person name="Specht M."/>
            <person name="Roy A.S."/>
            <person name="Kraemer L."/>
            <person name="Andreson R."/>
            <person name="Gutowska M.A."/>
            <person name="Wolf J."/>
            <person name="Bergner S.V."/>
            <person name="Schilhabel M.B."/>
            <person name="Klostermeier U.C."/>
            <person name="Beiko R.G."/>
            <person name="Rosenstiel P."/>
            <person name="Hippler M."/>
            <person name="Laroche J."/>
        </authorList>
    </citation>
    <scope>NUCLEOTIDE SEQUENCE [LARGE SCALE GENOMIC DNA]</scope>
    <source>
        <strain evidence="1 2">CCMP1005</strain>
    </source>
</reference>
<evidence type="ECO:0000313" key="2">
    <source>
        <dbReference type="Proteomes" id="UP000266841"/>
    </source>
</evidence>
<evidence type="ECO:0000313" key="1">
    <source>
        <dbReference type="EMBL" id="EJK77836.1"/>
    </source>
</evidence>
<dbReference type="EMBL" id="AGNL01000339">
    <property type="protein sequence ID" value="EJK77836.1"/>
    <property type="molecule type" value="Genomic_DNA"/>
</dbReference>
<protein>
    <submittedName>
        <fullName evidence="1">Uncharacterized protein</fullName>
    </submittedName>
</protein>
<accession>K0TPD4</accession>